<organism evidence="2">
    <name type="scientific">Magallana gigas</name>
    <name type="common">Pacific oyster</name>
    <name type="synonym">Crassostrea gigas</name>
    <dbReference type="NCBI Taxonomy" id="29159"/>
    <lineage>
        <taxon>Eukaryota</taxon>
        <taxon>Metazoa</taxon>
        <taxon>Spiralia</taxon>
        <taxon>Lophotrochozoa</taxon>
        <taxon>Mollusca</taxon>
        <taxon>Bivalvia</taxon>
        <taxon>Autobranchia</taxon>
        <taxon>Pteriomorphia</taxon>
        <taxon>Ostreida</taxon>
        <taxon>Ostreoidea</taxon>
        <taxon>Ostreidae</taxon>
        <taxon>Magallana</taxon>
    </lineage>
</organism>
<feature type="domain" description="Mitochondria-eating protein C-terminal" evidence="1">
    <location>
        <begin position="70"/>
        <end position="148"/>
    </location>
</feature>
<gene>
    <name evidence="2" type="ORF">CGI_10012071</name>
</gene>
<dbReference type="AlphaFoldDB" id="K1Q739"/>
<evidence type="ECO:0000313" key="2">
    <source>
        <dbReference type="EMBL" id="EKC27054.1"/>
    </source>
</evidence>
<evidence type="ECO:0000259" key="1">
    <source>
        <dbReference type="Pfam" id="PF16026"/>
    </source>
</evidence>
<dbReference type="InterPro" id="IPR031981">
    <property type="entry name" value="MIEAP_C"/>
</dbReference>
<dbReference type="InParanoid" id="K1Q739"/>
<dbReference type="Pfam" id="PF16026">
    <property type="entry name" value="MIEAP"/>
    <property type="match status" value="1"/>
</dbReference>
<sequence>MTEEGAITKLLQITEESYKYCKDFSSKRYTDIVAELTLSKRAEPNAMLISSLQEMGALVYESFYRELVSGHEWKKSVEPFIKECVRISWLMVDRDHPIYIKLSGKRGCEFDVDLYRYYLRRGQKMDYIVWPALFLHENGPLLSRGVAQPMAGK</sequence>
<protein>
    <recommendedName>
        <fullName evidence="1">Mitochondria-eating protein C-terminal domain-containing protein</fullName>
    </recommendedName>
</protein>
<dbReference type="EMBL" id="JH816384">
    <property type="protein sequence ID" value="EKC27054.1"/>
    <property type="molecule type" value="Genomic_DNA"/>
</dbReference>
<proteinExistence type="predicted"/>
<name>K1Q739_MAGGI</name>
<dbReference type="HOGENOM" id="CLU_1857227_0_0_1"/>
<accession>K1Q739</accession>
<reference evidence="2" key="1">
    <citation type="journal article" date="2012" name="Nature">
        <title>The oyster genome reveals stress adaptation and complexity of shell formation.</title>
        <authorList>
            <person name="Zhang G."/>
            <person name="Fang X."/>
            <person name="Guo X."/>
            <person name="Li L."/>
            <person name="Luo R."/>
            <person name="Xu F."/>
            <person name="Yang P."/>
            <person name="Zhang L."/>
            <person name="Wang X."/>
            <person name="Qi H."/>
            <person name="Xiong Z."/>
            <person name="Que H."/>
            <person name="Xie Y."/>
            <person name="Holland P.W."/>
            <person name="Paps J."/>
            <person name="Zhu Y."/>
            <person name="Wu F."/>
            <person name="Chen Y."/>
            <person name="Wang J."/>
            <person name="Peng C."/>
            <person name="Meng J."/>
            <person name="Yang L."/>
            <person name="Liu J."/>
            <person name="Wen B."/>
            <person name="Zhang N."/>
            <person name="Huang Z."/>
            <person name="Zhu Q."/>
            <person name="Feng Y."/>
            <person name="Mount A."/>
            <person name="Hedgecock D."/>
            <person name="Xu Z."/>
            <person name="Liu Y."/>
            <person name="Domazet-Loso T."/>
            <person name="Du Y."/>
            <person name="Sun X."/>
            <person name="Zhang S."/>
            <person name="Liu B."/>
            <person name="Cheng P."/>
            <person name="Jiang X."/>
            <person name="Li J."/>
            <person name="Fan D."/>
            <person name="Wang W."/>
            <person name="Fu W."/>
            <person name="Wang T."/>
            <person name="Wang B."/>
            <person name="Zhang J."/>
            <person name="Peng Z."/>
            <person name="Li Y."/>
            <person name="Li N."/>
            <person name="Wang J."/>
            <person name="Chen M."/>
            <person name="He Y."/>
            <person name="Tan F."/>
            <person name="Song X."/>
            <person name="Zheng Q."/>
            <person name="Huang R."/>
            <person name="Yang H."/>
            <person name="Du X."/>
            <person name="Chen L."/>
            <person name="Yang M."/>
            <person name="Gaffney P.M."/>
            <person name="Wang S."/>
            <person name="Luo L."/>
            <person name="She Z."/>
            <person name="Ming Y."/>
            <person name="Huang W."/>
            <person name="Zhang S."/>
            <person name="Huang B."/>
            <person name="Zhang Y."/>
            <person name="Qu T."/>
            <person name="Ni P."/>
            <person name="Miao G."/>
            <person name="Wang J."/>
            <person name="Wang Q."/>
            <person name="Steinberg C.E."/>
            <person name="Wang H."/>
            <person name="Li N."/>
            <person name="Qian L."/>
            <person name="Zhang G."/>
            <person name="Li Y."/>
            <person name="Yang H."/>
            <person name="Liu X."/>
            <person name="Wang J."/>
            <person name="Yin Y."/>
            <person name="Wang J."/>
        </authorList>
    </citation>
    <scope>NUCLEOTIDE SEQUENCE [LARGE SCALE GENOMIC DNA]</scope>
    <source>
        <strain evidence="2">05x7-T-G4-1.051#20</strain>
    </source>
</reference>